<dbReference type="Proteomes" id="UP000190888">
    <property type="component" value="Unassembled WGS sequence"/>
</dbReference>
<dbReference type="OrthoDB" id="3078385at2"/>
<proteinExistence type="predicted"/>
<evidence type="ECO:0000313" key="1">
    <source>
        <dbReference type="EMBL" id="SKA09544.1"/>
    </source>
</evidence>
<name>A0A1T4R0M8_9BACT</name>
<dbReference type="AlphaFoldDB" id="A0A1T4R0M8"/>
<dbReference type="RefSeq" id="WP_078832293.1">
    <property type="nucleotide sequence ID" value="NZ_FUWH01000010.1"/>
</dbReference>
<accession>A0A1T4R0M8</accession>
<protein>
    <submittedName>
        <fullName evidence="1">Uncharacterized protein</fullName>
    </submittedName>
</protein>
<dbReference type="EMBL" id="FUWH01000010">
    <property type="protein sequence ID" value="SKA09544.1"/>
    <property type="molecule type" value="Genomic_DNA"/>
</dbReference>
<organism evidence="1 2">
    <name type="scientific">Sediminibacterium ginsengisoli</name>
    <dbReference type="NCBI Taxonomy" id="413434"/>
    <lineage>
        <taxon>Bacteria</taxon>
        <taxon>Pseudomonadati</taxon>
        <taxon>Bacteroidota</taxon>
        <taxon>Chitinophagia</taxon>
        <taxon>Chitinophagales</taxon>
        <taxon>Chitinophagaceae</taxon>
        <taxon>Sediminibacterium</taxon>
    </lineage>
</organism>
<sequence>MEAQIQSTAQKKGGTTASATSIAGNTGISLPAVPVIQQKENSSLKHTPVTDPVIQGVFPDAYNAERRGNQNGIAEDDVQMDHIIPQDTLKKFADTYNIIKILKSGDSVWVDTVAALDAFATALQNVLPDDTDNLAGLSSALLKHAMVNMPANVVPGRGNQMQGAENRFDPQVEDNGNGVVTETPMSLLLRGAAESMKRLTGMITSSALPSGVAVSRERNYDADTDAFIAAELNTITAGLNSMNNVDDPEFDNNVWYMHGDKSVKKRSANWLDVQGGLQVGVRKPPQKPKTHLKFSMLAKTLKEGEAVSLLPVLVDIRVEIPAATWRHIYARHFMSTFEWDIQGVNTFWRTDPYTYLLNGGNNELKAELKKLLADSFNFSAPWDSVDEGEADDAAWSQSAQKMFFQGKADSYLKKKNDERMVYAVNIVLDSIAPEDATLGDALEPATLNQLKLAQEIA</sequence>
<gene>
    <name evidence="1" type="ORF">SAMN04488132_11042</name>
</gene>
<evidence type="ECO:0000313" key="2">
    <source>
        <dbReference type="Proteomes" id="UP000190888"/>
    </source>
</evidence>
<reference evidence="1 2" key="1">
    <citation type="submission" date="2017-02" db="EMBL/GenBank/DDBJ databases">
        <authorList>
            <person name="Peterson S.W."/>
        </authorList>
    </citation>
    <scope>NUCLEOTIDE SEQUENCE [LARGE SCALE GENOMIC DNA]</scope>
    <source>
        <strain evidence="1 2">DSM 22335</strain>
    </source>
</reference>
<keyword evidence="2" id="KW-1185">Reference proteome</keyword>